<dbReference type="EMBL" id="AP009389">
    <property type="protein sequence ID" value="BAF58593.1"/>
    <property type="molecule type" value="Genomic_DNA"/>
</dbReference>
<dbReference type="Pfam" id="PF04014">
    <property type="entry name" value="MazE_antitoxin"/>
    <property type="match status" value="1"/>
</dbReference>
<organism evidence="2 3">
    <name type="scientific">Pelotomaculum thermopropionicum (strain DSM 13744 / JCM 10971 / SI)</name>
    <dbReference type="NCBI Taxonomy" id="370438"/>
    <lineage>
        <taxon>Bacteria</taxon>
        <taxon>Bacillati</taxon>
        <taxon>Bacillota</taxon>
        <taxon>Clostridia</taxon>
        <taxon>Eubacteriales</taxon>
        <taxon>Desulfotomaculaceae</taxon>
        <taxon>Pelotomaculum</taxon>
    </lineage>
</organism>
<keyword evidence="3" id="KW-1185">Reference proteome</keyword>
<dbReference type="Gene3D" id="2.10.260.10">
    <property type="match status" value="1"/>
</dbReference>
<feature type="domain" description="SpoVT-AbrB" evidence="1">
    <location>
        <begin position="6"/>
        <end position="51"/>
    </location>
</feature>
<dbReference type="KEGG" id="pth:PTH_0412"/>
<dbReference type="SUPFAM" id="SSF89447">
    <property type="entry name" value="AbrB/MazE/MraZ-like"/>
    <property type="match status" value="1"/>
</dbReference>
<dbReference type="GO" id="GO:0003677">
    <property type="term" value="F:DNA binding"/>
    <property type="evidence" value="ECO:0007669"/>
    <property type="project" value="InterPro"/>
</dbReference>
<evidence type="ECO:0000313" key="3">
    <source>
        <dbReference type="Proteomes" id="UP000006556"/>
    </source>
</evidence>
<reference evidence="3" key="1">
    <citation type="journal article" date="2008" name="Genome Res.">
        <title>The genome of Pelotomaculum thermopropionicum reveals niche-associated evolution in anaerobic microbiota.</title>
        <authorList>
            <person name="Kosaka T."/>
            <person name="Kato S."/>
            <person name="Shimoyama T."/>
            <person name="Ishii S."/>
            <person name="Abe T."/>
            <person name="Watanabe K."/>
        </authorList>
    </citation>
    <scope>NUCLEOTIDE SEQUENCE [LARGE SCALE GENOMIC DNA]</scope>
    <source>
        <strain evidence="3">DSM 13744 / JCM 10971 / SI</strain>
    </source>
</reference>
<proteinExistence type="predicted"/>
<dbReference type="STRING" id="370438.PTH_0412"/>
<dbReference type="eggNOG" id="COG2002">
    <property type="taxonomic scope" value="Bacteria"/>
</dbReference>
<protein>
    <submittedName>
        <fullName evidence="2">Regulators of stationary/sporulation gene expression</fullName>
    </submittedName>
</protein>
<dbReference type="SMART" id="SM00966">
    <property type="entry name" value="SpoVT_AbrB"/>
    <property type="match status" value="1"/>
</dbReference>
<evidence type="ECO:0000259" key="1">
    <source>
        <dbReference type="SMART" id="SM00966"/>
    </source>
</evidence>
<dbReference type="HOGENOM" id="CLU_158484_9_2_9"/>
<dbReference type="InterPro" id="IPR037914">
    <property type="entry name" value="SpoVT-AbrB_sf"/>
</dbReference>
<dbReference type="AlphaFoldDB" id="A5D5A4"/>
<evidence type="ECO:0000313" key="2">
    <source>
        <dbReference type="EMBL" id="BAF58593.1"/>
    </source>
</evidence>
<dbReference type="NCBIfam" id="TIGR01439">
    <property type="entry name" value="lp_hng_hel_AbrB"/>
    <property type="match status" value="1"/>
</dbReference>
<gene>
    <name evidence="2" type="primary">AbrB</name>
    <name evidence="2" type="ordered locus">PTH_0412</name>
</gene>
<dbReference type="InterPro" id="IPR007159">
    <property type="entry name" value="SpoVT-AbrB_dom"/>
</dbReference>
<dbReference type="Proteomes" id="UP000006556">
    <property type="component" value="Chromosome"/>
</dbReference>
<name>A5D5A4_PELTS</name>
<accession>A5D5A4</accession>
<sequence length="96" mass="10891">MFFMETRISLKGQITLPAEARKKFGIKTGDVLKVRITEDGILVLPGKTGLNNNQANALETLRKTSGIWKDMEETGENFVRRLRAEDAERWKVLGIE</sequence>